<dbReference type="STRING" id="4540.A0A3L6S9D9"/>
<evidence type="ECO:0000313" key="3">
    <source>
        <dbReference type="EMBL" id="RLN17625.1"/>
    </source>
</evidence>
<reference evidence="4" key="1">
    <citation type="journal article" date="2019" name="Nat. Commun.">
        <title>The genome of broomcorn millet.</title>
        <authorList>
            <person name="Zou C."/>
            <person name="Miki D."/>
            <person name="Li D."/>
            <person name="Tang Q."/>
            <person name="Xiao L."/>
            <person name="Rajput S."/>
            <person name="Deng P."/>
            <person name="Jia W."/>
            <person name="Huang R."/>
            <person name="Zhang M."/>
            <person name="Sun Y."/>
            <person name="Hu J."/>
            <person name="Fu X."/>
            <person name="Schnable P.S."/>
            <person name="Li F."/>
            <person name="Zhang H."/>
            <person name="Feng B."/>
            <person name="Zhu X."/>
            <person name="Liu R."/>
            <person name="Schnable J.C."/>
            <person name="Zhu J.-K."/>
            <person name="Zhang H."/>
        </authorList>
    </citation>
    <scope>NUCLEOTIDE SEQUENCE [LARGE SCALE GENOMIC DNA]</scope>
</reference>
<dbReference type="SUPFAM" id="SSF53098">
    <property type="entry name" value="Ribonuclease H-like"/>
    <property type="match status" value="1"/>
</dbReference>
<feature type="compositionally biased region" description="Polar residues" evidence="1">
    <location>
        <begin position="265"/>
        <end position="283"/>
    </location>
</feature>
<protein>
    <submittedName>
        <fullName evidence="3">Retrotransposon protein, putative, unclassified</fullName>
    </submittedName>
</protein>
<dbReference type="Gene3D" id="3.30.420.10">
    <property type="entry name" value="Ribonuclease H-like superfamily/Ribonuclease H"/>
    <property type="match status" value="1"/>
</dbReference>
<dbReference type="InterPro" id="IPR039537">
    <property type="entry name" value="Retrotran_Ty1/copia-like"/>
</dbReference>
<feature type="compositionally biased region" description="Low complexity" evidence="1">
    <location>
        <begin position="284"/>
        <end position="314"/>
    </location>
</feature>
<dbReference type="GO" id="GO:0003676">
    <property type="term" value="F:nucleic acid binding"/>
    <property type="evidence" value="ECO:0007669"/>
    <property type="project" value="InterPro"/>
</dbReference>
<evidence type="ECO:0000256" key="1">
    <source>
        <dbReference type="SAM" id="MobiDB-lite"/>
    </source>
</evidence>
<dbReference type="PANTHER" id="PTHR42648">
    <property type="entry name" value="TRANSPOSASE, PUTATIVE-RELATED"/>
    <property type="match status" value="1"/>
</dbReference>
<dbReference type="OrthoDB" id="693274at2759"/>
<dbReference type="Proteomes" id="UP000275267">
    <property type="component" value="Unassembled WGS sequence"/>
</dbReference>
<comment type="caution">
    <text evidence="3">The sequence shown here is derived from an EMBL/GenBank/DDBJ whole genome shotgun (WGS) entry which is preliminary data.</text>
</comment>
<dbReference type="Pfam" id="PF25597">
    <property type="entry name" value="SH3_retrovirus"/>
    <property type="match status" value="1"/>
</dbReference>
<dbReference type="EMBL" id="PQIB02000005">
    <property type="protein sequence ID" value="RLN17625.1"/>
    <property type="molecule type" value="Genomic_DNA"/>
</dbReference>
<dbReference type="InterPro" id="IPR036397">
    <property type="entry name" value="RNaseH_sf"/>
</dbReference>
<evidence type="ECO:0000313" key="4">
    <source>
        <dbReference type="Proteomes" id="UP000275267"/>
    </source>
</evidence>
<proteinExistence type="predicted"/>
<accession>A0A3L6S9D9</accession>
<dbReference type="InterPro" id="IPR012337">
    <property type="entry name" value="RNaseH-like_sf"/>
</dbReference>
<keyword evidence="4" id="KW-1185">Reference proteome</keyword>
<gene>
    <name evidence="3" type="ORF">C2845_PM02G34100</name>
</gene>
<sequence length="380" mass="41526">MILDDCTHFAWTFPLRHKSDVLATLISFHAYVATQFQLPILCFQTDNGKEFDNHACRSFLRTQGIQLRLTCPYTSPKNARAERVLRTLNDMVHTLLIDAALPLRFWPDALATATFLLNRRPCRTRNSASPFHSLFGCSLEYDRLRDFGCKCYPNTTSSSPHKLTPRSIPCVFIGYPAESKGYRCYDPVSRRILTFRHVLFDETIFPYREHAPAQAPAPSPTPPGNLVLVPAPAVPRRARHGVPGPQNPHDAPTAAPLQQLGAATASPSHDNHAQLSSPQVVTNPASTASPPAAPSASHSPSTLAATPSPASSPSAAPPNPTHHMVTRAKAGIIVPNPCYAHVATADALPSVPRSVRAAMRDLDWCAAMEDEFRALQDNRT</sequence>
<dbReference type="PANTHER" id="PTHR42648:SF26">
    <property type="entry name" value="INTEGRASE CATALYTIC DOMAIN-CONTAINING PROTEIN"/>
    <property type="match status" value="1"/>
</dbReference>
<dbReference type="InterPro" id="IPR057670">
    <property type="entry name" value="SH3_retrovirus"/>
</dbReference>
<dbReference type="GO" id="GO:0015074">
    <property type="term" value="P:DNA integration"/>
    <property type="evidence" value="ECO:0007669"/>
    <property type="project" value="InterPro"/>
</dbReference>
<dbReference type="PROSITE" id="PS50994">
    <property type="entry name" value="INTEGRASE"/>
    <property type="match status" value="1"/>
</dbReference>
<feature type="region of interest" description="Disordered" evidence="1">
    <location>
        <begin position="262"/>
        <end position="323"/>
    </location>
</feature>
<organism evidence="3 4">
    <name type="scientific">Panicum miliaceum</name>
    <name type="common">Proso millet</name>
    <name type="synonym">Broomcorn millet</name>
    <dbReference type="NCBI Taxonomy" id="4540"/>
    <lineage>
        <taxon>Eukaryota</taxon>
        <taxon>Viridiplantae</taxon>
        <taxon>Streptophyta</taxon>
        <taxon>Embryophyta</taxon>
        <taxon>Tracheophyta</taxon>
        <taxon>Spermatophyta</taxon>
        <taxon>Magnoliopsida</taxon>
        <taxon>Liliopsida</taxon>
        <taxon>Poales</taxon>
        <taxon>Poaceae</taxon>
        <taxon>PACMAD clade</taxon>
        <taxon>Panicoideae</taxon>
        <taxon>Panicodae</taxon>
        <taxon>Paniceae</taxon>
        <taxon>Panicinae</taxon>
        <taxon>Panicum</taxon>
        <taxon>Panicum sect. Panicum</taxon>
    </lineage>
</organism>
<evidence type="ECO:0000259" key="2">
    <source>
        <dbReference type="PROSITE" id="PS50994"/>
    </source>
</evidence>
<feature type="domain" description="Integrase catalytic" evidence="2">
    <location>
        <begin position="1"/>
        <end position="138"/>
    </location>
</feature>
<dbReference type="InterPro" id="IPR001584">
    <property type="entry name" value="Integrase_cat-core"/>
</dbReference>
<name>A0A3L6S9D9_PANMI</name>
<dbReference type="AlphaFoldDB" id="A0A3L6S9D9"/>